<keyword evidence="5" id="KW-0997">Cell inner membrane</keyword>
<keyword evidence="6" id="KW-0812">Transmembrane</keyword>
<dbReference type="GO" id="GO:0015627">
    <property type="term" value="C:type II protein secretion system complex"/>
    <property type="evidence" value="ECO:0007669"/>
    <property type="project" value="InterPro"/>
</dbReference>
<dbReference type="GO" id="GO:0015628">
    <property type="term" value="P:protein secretion by the type II secretion system"/>
    <property type="evidence" value="ECO:0007669"/>
    <property type="project" value="InterPro"/>
</dbReference>
<dbReference type="InterPro" id="IPR024961">
    <property type="entry name" value="T2SS_GspC_N"/>
</dbReference>
<dbReference type="Gene3D" id="2.30.30.830">
    <property type="match status" value="1"/>
</dbReference>
<evidence type="ECO:0000313" key="12">
    <source>
        <dbReference type="Proteomes" id="UP000248865"/>
    </source>
</evidence>
<dbReference type="Gene3D" id="2.30.42.10">
    <property type="match status" value="1"/>
</dbReference>
<name>A0A2W8B4Q0_ECOLX</name>
<dbReference type="AlphaFoldDB" id="A0A2W8B4Q0"/>
<dbReference type="InterPro" id="IPR036034">
    <property type="entry name" value="PDZ_sf"/>
</dbReference>
<organism evidence="11 12">
    <name type="scientific">Escherichia coli</name>
    <dbReference type="NCBI Taxonomy" id="562"/>
    <lineage>
        <taxon>Bacteria</taxon>
        <taxon>Pseudomonadati</taxon>
        <taxon>Pseudomonadota</taxon>
        <taxon>Gammaproteobacteria</taxon>
        <taxon>Enterobacterales</taxon>
        <taxon>Enterobacteriaceae</taxon>
        <taxon>Escherichia</taxon>
    </lineage>
</organism>
<evidence type="ECO:0000256" key="3">
    <source>
        <dbReference type="ARBA" id="ARBA00022448"/>
    </source>
</evidence>
<keyword evidence="7" id="KW-0653">Protein transport</keyword>
<comment type="subcellular location">
    <subcellularLocation>
        <location evidence="1">Cell inner membrane</location>
    </subcellularLocation>
</comment>
<dbReference type="RefSeq" id="WP_024241244.1">
    <property type="nucleotide sequence ID" value="NZ_BGEL01000176.1"/>
</dbReference>
<dbReference type="EMBL" id="QFSS01000018">
    <property type="protein sequence ID" value="PZZ72099.1"/>
    <property type="molecule type" value="Genomic_DNA"/>
</dbReference>
<evidence type="ECO:0000256" key="1">
    <source>
        <dbReference type="ARBA" id="ARBA00004533"/>
    </source>
</evidence>
<evidence type="ECO:0000256" key="6">
    <source>
        <dbReference type="ARBA" id="ARBA00022692"/>
    </source>
</evidence>
<dbReference type="Pfam" id="PF11356">
    <property type="entry name" value="T2SSC"/>
    <property type="match status" value="1"/>
</dbReference>
<keyword evidence="3" id="KW-0813">Transport</keyword>
<evidence type="ECO:0000256" key="2">
    <source>
        <dbReference type="ARBA" id="ARBA00007986"/>
    </source>
</evidence>
<gene>
    <name evidence="11" type="primary">gspC</name>
    <name evidence="11" type="ORF">DIV22_06470</name>
</gene>
<accession>A0A2W8B4Q0</accession>
<proteinExistence type="inferred from homology"/>
<comment type="caution">
    <text evidence="11">The sequence shown here is derived from an EMBL/GenBank/DDBJ whole genome shotgun (WGS) entry which is preliminary data.</text>
</comment>
<dbReference type="Proteomes" id="UP000248865">
    <property type="component" value="Unassembled WGS sequence"/>
</dbReference>
<evidence type="ECO:0000256" key="5">
    <source>
        <dbReference type="ARBA" id="ARBA00022519"/>
    </source>
</evidence>
<evidence type="ECO:0000259" key="10">
    <source>
        <dbReference type="Pfam" id="PF11356"/>
    </source>
</evidence>
<keyword evidence="9" id="KW-0472">Membrane</keyword>
<feature type="domain" description="Type II secretion system protein GspC N-terminal" evidence="10">
    <location>
        <begin position="33"/>
        <end position="171"/>
    </location>
</feature>
<dbReference type="SUPFAM" id="SSF50156">
    <property type="entry name" value="PDZ domain-like"/>
    <property type="match status" value="1"/>
</dbReference>
<reference evidence="11 12" key="1">
    <citation type="submission" date="2018-05" db="EMBL/GenBank/DDBJ databases">
        <title>Genomic sequencing of EHEC O26 New European Clone.</title>
        <authorList>
            <person name="Karnisova L."/>
            <person name="Nunvar J."/>
            <person name="Marejkova M."/>
            <person name="Mellmann A."/>
            <person name="Drevinek P."/>
            <person name="Blahova K."/>
            <person name="Bielaszewska M."/>
        </authorList>
    </citation>
    <scope>NUCLEOTIDE SEQUENCE [LARGE SCALE GENOMIC DNA]</scope>
    <source>
        <strain evidence="11 12">14-391</strain>
    </source>
</reference>
<dbReference type="GO" id="GO:0005886">
    <property type="term" value="C:plasma membrane"/>
    <property type="evidence" value="ECO:0007669"/>
    <property type="project" value="UniProtKB-SubCell"/>
</dbReference>
<evidence type="ECO:0000256" key="4">
    <source>
        <dbReference type="ARBA" id="ARBA00022475"/>
    </source>
</evidence>
<evidence type="ECO:0000256" key="9">
    <source>
        <dbReference type="ARBA" id="ARBA00023136"/>
    </source>
</evidence>
<keyword evidence="4" id="KW-1003">Cell membrane</keyword>
<sequence length="291" mass="32126">MLFFLSSRRDRNLFIKDIALKMLTPNWVLCVILLIAGYQLVSVIRHFWLTPATSASDLSHVSVSETAVTDEHTEENFVFTLFGTASPPLSEGKVQKTTSSLSDDLISGGDLDVRGILYSSVTEHSVAIFAHNNRQFSLGIGEKVPGYDATISAIFSDHIVINYQGKNASLPLRYDNPAKRNAQDDNNLIVGPVTTQANFRVKNIFDIMSLSPVTVNNTLSGYRLSPGKASSLFYNAGLHDNDLAVLLNGSELRDTRQAKQIMKQLTELKEIKITVERDGQLYDAFIAVGEN</sequence>
<evidence type="ECO:0000256" key="8">
    <source>
        <dbReference type="ARBA" id="ARBA00022989"/>
    </source>
</evidence>
<protein>
    <submittedName>
        <fullName evidence="11">Type II secretion system protein GspC</fullName>
    </submittedName>
</protein>
<keyword evidence="8" id="KW-1133">Transmembrane helix</keyword>
<dbReference type="InterPro" id="IPR001639">
    <property type="entry name" value="T2SS_protein-GspC"/>
</dbReference>
<evidence type="ECO:0000313" key="11">
    <source>
        <dbReference type="EMBL" id="PZZ72099.1"/>
    </source>
</evidence>
<evidence type="ECO:0000256" key="7">
    <source>
        <dbReference type="ARBA" id="ARBA00022927"/>
    </source>
</evidence>
<comment type="similarity">
    <text evidence="2">Belongs to the GSP C family.</text>
</comment>
<dbReference type="NCBIfam" id="TIGR01713">
    <property type="entry name" value="typeII_sec_gspC"/>
    <property type="match status" value="1"/>
</dbReference>